<proteinExistence type="predicted"/>
<evidence type="ECO:0000313" key="2">
    <source>
        <dbReference type="EMBL" id="SVB27253.1"/>
    </source>
</evidence>
<feature type="transmembrane region" description="Helical" evidence="1">
    <location>
        <begin position="135"/>
        <end position="153"/>
    </location>
</feature>
<organism evidence="2">
    <name type="scientific">marine metagenome</name>
    <dbReference type="NCBI Taxonomy" id="408172"/>
    <lineage>
        <taxon>unclassified sequences</taxon>
        <taxon>metagenomes</taxon>
        <taxon>ecological metagenomes</taxon>
    </lineage>
</organism>
<keyword evidence="1" id="KW-1133">Transmembrane helix</keyword>
<protein>
    <submittedName>
        <fullName evidence="2">Uncharacterized protein</fullName>
    </submittedName>
</protein>
<dbReference type="AlphaFoldDB" id="A0A382CPP0"/>
<gene>
    <name evidence="2" type="ORF">METZ01_LOCUS180107</name>
</gene>
<keyword evidence="1" id="KW-0472">Membrane</keyword>
<accession>A0A382CPP0</accession>
<evidence type="ECO:0000256" key="1">
    <source>
        <dbReference type="SAM" id="Phobius"/>
    </source>
</evidence>
<name>A0A382CPP0_9ZZZZ</name>
<sequence length="291" mass="32938">MFSHFFVFPVLFLVMISGASLNSAEARSDSEPCSYLHPQKYHRDPDTGLCHKVNLLNKSSTSTPVVSYVANNPTNTFQQINCGEGTILKGNSCVIDFRHEVAAQGQMGGSSDTFLPITNLFDNMPDFPKIDPVQIGFFAAIFIASIFIGRQFSRKKRIARRNRREWGSNRREWPIGSPDELGVLRVTPEEYRRMQAFERSFATVGKSDPEYFLHVTSGAKLIDASRRGNELYSIDTIIRGRSLRLIKYRDPSTGQAYICFVPSHTNKADHGMAWKFHLTPREYSRTKGNEA</sequence>
<dbReference type="EMBL" id="UINC01035207">
    <property type="protein sequence ID" value="SVB27253.1"/>
    <property type="molecule type" value="Genomic_DNA"/>
</dbReference>
<reference evidence="2" key="1">
    <citation type="submission" date="2018-05" db="EMBL/GenBank/DDBJ databases">
        <authorList>
            <person name="Lanie J.A."/>
            <person name="Ng W.-L."/>
            <person name="Kazmierczak K.M."/>
            <person name="Andrzejewski T.M."/>
            <person name="Davidsen T.M."/>
            <person name="Wayne K.J."/>
            <person name="Tettelin H."/>
            <person name="Glass J.I."/>
            <person name="Rusch D."/>
            <person name="Podicherti R."/>
            <person name="Tsui H.-C.T."/>
            <person name="Winkler M.E."/>
        </authorList>
    </citation>
    <scope>NUCLEOTIDE SEQUENCE</scope>
</reference>
<keyword evidence="1" id="KW-0812">Transmembrane</keyword>